<dbReference type="PROSITE" id="PS50977">
    <property type="entry name" value="HTH_TETR_2"/>
    <property type="match status" value="1"/>
</dbReference>
<proteinExistence type="predicted"/>
<evidence type="ECO:0000313" key="6">
    <source>
        <dbReference type="Proteomes" id="UP000680279"/>
    </source>
</evidence>
<dbReference type="InterPro" id="IPR001647">
    <property type="entry name" value="HTH_TetR"/>
</dbReference>
<feature type="domain" description="HTH tetR-type" evidence="4">
    <location>
        <begin position="11"/>
        <end position="71"/>
    </location>
</feature>
<organism evidence="5 6">
    <name type="scientific">Siminovitchia fordii</name>
    <dbReference type="NCBI Taxonomy" id="254759"/>
    <lineage>
        <taxon>Bacteria</taxon>
        <taxon>Bacillati</taxon>
        <taxon>Bacillota</taxon>
        <taxon>Bacilli</taxon>
        <taxon>Bacillales</taxon>
        <taxon>Bacillaceae</taxon>
        <taxon>Siminovitchia</taxon>
    </lineage>
</organism>
<accession>A0ABQ4K4L7</accession>
<keyword evidence="6" id="KW-1185">Reference proteome</keyword>
<dbReference type="Proteomes" id="UP000680279">
    <property type="component" value="Unassembled WGS sequence"/>
</dbReference>
<dbReference type="InterPro" id="IPR050624">
    <property type="entry name" value="HTH-type_Tx_Regulator"/>
</dbReference>
<evidence type="ECO:0000256" key="1">
    <source>
        <dbReference type="ARBA" id="ARBA00022491"/>
    </source>
</evidence>
<dbReference type="RefSeq" id="WP_212962807.1">
    <property type="nucleotide sequence ID" value="NZ_BOQT01000005.1"/>
</dbReference>
<reference evidence="5 6" key="1">
    <citation type="submission" date="2021-03" db="EMBL/GenBank/DDBJ databases">
        <title>Antimicrobial resistance genes in bacteria isolated from Japanese honey, and their potential for conferring macrolide and lincosamide resistance in the American foulbrood pathogen Paenibacillus larvae.</title>
        <authorList>
            <person name="Okamoto M."/>
            <person name="Kumagai M."/>
            <person name="Kanamori H."/>
            <person name="Takamatsu D."/>
        </authorList>
    </citation>
    <scope>NUCLEOTIDE SEQUENCE [LARGE SCALE GENOMIC DNA]</scope>
    <source>
        <strain evidence="5 6">J1TS3</strain>
    </source>
</reference>
<feature type="DNA-binding region" description="H-T-H motif" evidence="3">
    <location>
        <begin position="34"/>
        <end position="53"/>
    </location>
</feature>
<dbReference type="PRINTS" id="PR00455">
    <property type="entry name" value="HTHTETR"/>
</dbReference>
<dbReference type="InterPro" id="IPR009057">
    <property type="entry name" value="Homeodomain-like_sf"/>
</dbReference>
<sequence>MNKRTSNPIAQKSKKWFIDALLKLMKEQPYKEITVKQLSKEAGLDRSTFYRNFDSKQDILLLHLRDISEEYIDKLRPIYQLDMEKQAFIFFEFFNENRSLISLLHQNDLSILLLDTFNHYIPYLHDSTKHKFPTNLSEEYIKFSLAFNAGGMWNVLMKWMEEDFQHSFTDLIHAFNEIATFNYANIQMENNEIDN</sequence>
<dbReference type="Gene3D" id="1.10.357.10">
    <property type="entry name" value="Tetracycline Repressor, domain 2"/>
    <property type="match status" value="1"/>
</dbReference>
<comment type="caution">
    <text evidence="5">The sequence shown here is derived from an EMBL/GenBank/DDBJ whole genome shotgun (WGS) entry which is preliminary data.</text>
</comment>
<evidence type="ECO:0000256" key="3">
    <source>
        <dbReference type="PROSITE-ProRule" id="PRU00335"/>
    </source>
</evidence>
<evidence type="ECO:0000313" key="5">
    <source>
        <dbReference type="EMBL" id="GIN20576.1"/>
    </source>
</evidence>
<dbReference type="Pfam" id="PF00440">
    <property type="entry name" value="TetR_N"/>
    <property type="match status" value="1"/>
</dbReference>
<dbReference type="SUPFAM" id="SSF46689">
    <property type="entry name" value="Homeodomain-like"/>
    <property type="match status" value="1"/>
</dbReference>
<keyword evidence="1" id="KW-0678">Repressor</keyword>
<evidence type="ECO:0000256" key="2">
    <source>
        <dbReference type="ARBA" id="ARBA00023125"/>
    </source>
</evidence>
<protein>
    <submittedName>
        <fullName evidence="5">AcrR family transcriptional regulator</fullName>
    </submittedName>
</protein>
<gene>
    <name evidence="5" type="ORF">J1TS3_17100</name>
</gene>
<dbReference type="PANTHER" id="PTHR43479">
    <property type="entry name" value="ACREF/ENVCD OPERON REPRESSOR-RELATED"/>
    <property type="match status" value="1"/>
</dbReference>
<dbReference type="PANTHER" id="PTHR43479:SF11">
    <property type="entry name" value="ACREF_ENVCD OPERON REPRESSOR-RELATED"/>
    <property type="match status" value="1"/>
</dbReference>
<keyword evidence="2 3" id="KW-0238">DNA-binding</keyword>
<name>A0ABQ4K4L7_9BACI</name>
<evidence type="ECO:0000259" key="4">
    <source>
        <dbReference type="PROSITE" id="PS50977"/>
    </source>
</evidence>
<dbReference type="EMBL" id="BOQT01000005">
    <property type="protein sequence ID" value="GIN20576.1"/>
    <property type="molecule type" value="Genomic_DNA"/>
</dbReference>